<dbReference type="Gene3D" id="3.30.300.70">
    <property type="entry name" value="RimP-like superfamily, N-terminal"/>
    <property type="match status" value="1"/>
</dbReference>
<evidence type="ECO:0000256" key="3">
    <source>
        <dbReference type="HAMAP-Rule" id="MF_01077"/>
    </source>
</evidence>
<dbReference type="InterPro" id="IPR035956">
    <property type="entry name" value="RimP_N_sf"/>
</dbReference>
<evidence type="ECO:0000259" key="5">
    <source>
        <dbReference type="Pfam" id="PF17384"/>
    </source>
</evidence>
<dbReference type="InterPro" id="IPR003728">
    <property type="entry name" value="Ribosome_maturation_RimP"/>
</dbReference>
<keyword evidence="2 3" id="KW-0690">Ribosome biogenesis</keyword>
<dbReference type="SUPFAM" id="SSF74942">
    <property type="entry name" value="YhbC-like, C-terminal domain"/>
    <property type="match status" value="1"/>
</dbReference>
<protein>
    <recommendedName>
        <fullName evidence="3">Ribosome maturation factor RimP</fullName>
    </recommendedName>
</protein>
<dbReference type="InterPro" id="IPR028989">
    <property type="entry name" value="RimP_N"/>
</dbReference>
<feature type="domain" description="Ribosome maturation factor RimP N-terminal" evidence="4">
    <location>
        <begin position="12"/>
        <end position="84"/>
    </location>
</feature>
<comment type="function">
    <text evidence="3">Required for maturation of 30S ribosomal subunits.</text>
</comment>
<comment type="similarity">
    <text evidence="3">Belongs to the RimP family.</text>
</comment>
<proteinExistence type="inferred from homology"/>
<name>A0A268P366_SHOCL</name>
<keyword evidence="1 3" id="KW-0963">Cytoplasm</keyword>
<dbReference type="GO" id="GO:0006412">
    <property type="term" value="P:translation"/>
    <property type="evidence" value="ECO:0007669"/>
    <property type="project" value="TreeGrafter"/>
</dbReference>
<dbReference type="RefSeq" id="WP_011247075.1">
    <property type="nucleotide sequence ID" value="NZ_BOQQ01000003.1"/>
</dbReference>
<dbReference type="PANTHER" id="PTHR33867:SF1">
    <property type="entry name" value="RIBOSOME MATURATION FACTOR RIMP"/>
    <property type="match status" value="1"/>
</dbReference>
<evidence type="ECO:0000256" key="1">
    <source>
        <dbReference type="ARBA" id="ARBA00022490"/>
    </source>
</evidence>
<dbReference type="Pfam" id="PF17384">
    <property type="entry name" value="DUF150_C"/>
    <property type="match status" value="1"/>
</dbReference>
<dbReference type="NCBIfam" id="NF000928">
    <property type="entry name" value="PRK00092.1-2"/>
    <property type="match status" value="1"/>
</dbReference>
<dbReference type="Pfam" id="PF02576">
    <property type="entry name" value="RimP_N"/>
    <property type="match status" value="1"/>
</dbReference>
<organism evidence="6 7">
    <name type="scientific">Shouchella clausii</name>
    <name type="common">Alkalihalobacillus clausii</name>
    <dbReference type="NCBI Taxonomy" id="79880"/>
    <lineage>
        <taxon>Bacteria</taxon>
        <taxon>Bacillati</taxon>
        <taxon>Bacillota</taxon>
        <taxon>Bacilli</taxon>
        <taxon>Bacillales</taxon>
        <taxon>Bacillaceae</taxon>
        <taxon>Shouchella</taxon>
    </lineage>
</organism>
<evidence type="ECO:0000256" key="2">
    <source>
        <dbReference type="ARBA" id="ARBA00022517"/>
    </source>
</evidence>
<dbReference type="HAMAP" id="MF_01077">
    <property type="entry name" value="RimP"/>
    <property type="match status" value="1"/>
</dbReference>
<dbReference type="FunFam" id="3.30.300.70:FF:000001">
    <property type="entry name" value="Ribosome maturation factor RimP"/>
    <property type="match status" value="1"/>
</dbReference>
<dbReference type="EMBL" id="NPCC01000005">
    <property type="protein sequence ID" value="PAE90128.1"/>
    <property type="molecule type" value="Genomic_DNA"/>
</dbReference>
<dbReference type="SUPFAM" id="SSF75420">
    <property type="entry name" value="YhbC-like, N-terminal domain"/>
    <property type="match status" value="1"/>
</dbReference>
<dbReference type="CDD" id="cd01734">
    <property type="entry name" value="YlxS_C"/>
    <property type="match status" value="1"/>
</dbReference>
<sequence>MSKNVSRTVEQLAEPIVRELHLELVEVEYKKEGPNWYLRVFIDADRGVNLDDCEAVSEKLSEVLDEVDPIKEAYFLEVSSPGAERPLKKEADVKKAVGKGVYVTTYEPIDGQKAFEGVLVSFEDATLVIEGKNKTRTVTYTVPYAKVANARLSILL</sequence>
<dbReference type="InterPro" id="IPR036847">
    <property type="entry name" value="RimP_C_sf"/>
</dbReference>
<gene>
    <name evidence="3" type="primary">rimP</name>
    <name evidence="6" type="ORF">CHH72_03870</name>
</gene>
<comment type="caution">
    <text evidence="6">The sequence shown here is derived from an EMBL/GenBank/DDBJ whole genome shotgun (WGS) entry which is preliminary data.</text>
</comment>
<reference evidence="6 7" key="1">
    <citation type="submission" date="2017-07" db="EMBL/GenBank/DDBJ databases">
        <title>Isolation and whole genome analysis of endospore-forming bacteria from heroin.</title>
        <authorList>
            <person name="Kalinowski J."/>
            <person name="Ahrens B."/>
            <person name="Al-Dilaimi A."/>
            <person name="Winkler A."/>
            <person name="Wibberg D."/>
            <person name="Schleenbecker U."/>
            <person name="Ruckert C."/>
            <person name="Wolfel R."/>
            <person name="Grass G."/>
        </authorList>
    </citation>
    <scope>NUCLEOTIDE SEQUENCE [LARGE SCALE GENOMIC DNA]</scope>
    <source>
        <strain evidence="6 7">7539</strain>
    </source>
</reference>
<dbReference type="SMR" id="A0A268P366"/>
<dbReference type="GO" id="GO:0005829">
    <property type="term" value="C:cytosol"/>
    <property type="evidence" value="ECO:0007669"/>
    <property type="project" value="TreeGrafter"/>
</dbReference>
<comment type="subcellular location">
    <subcellularLocation>
        <location evidence="3">Cytoplasm</location>
    </subcellularLocation>
</comment>
<feature type="domain" description="Ribosome maturation factor RimP C-terminal" evidence="5">
    <location>
        <begin position="87"/>
        <end position="154"/>
    </location>
</feature>
<evidence type="ECO:0000313" key="7">
    <source>
        <dbReference type="Proteomes" id="UP000216207"/>
    </source>
</evidence>
<dbReference type="OMA" id="YIHVSLY"/>
<dbReference type="GO" id="GO:0000028">
    <property type="term" value="P:ribosomal small subunit assembly"/>
    <property type="evidence" value="ECO:0007669"/>
    <property type="project" value="TreeGrafter"/>
</dbReference>
<evidence type="ECO:0000313" key="6">
    <source>
        <dbReference type="EMBL" id="PAE90128.1"/>
    </source>
</evidence>
<dbReference type="AlphaFoldDB" id="A0A268P366"/>
<dbReference type="PANTHER" id="PTHR33867">
    <property type="entry name" value="RIBOSOME MATURATION FACTOR RIMP"/>
    <property type="match status" value="1"/>
</dbReference>
<dbReference type="Gene3D" id="2.30.30.180">
    <property type="entry name" value="Ribosome maturation factor RimP, C-terminal domain"/>
    <property type="match status" value="1"/>
</dbReference>
<dbReference type="InterPro" id="IPR028998">
    <property type="entry name" value="RimP_C"/>
</dbReference>
<dbReference type="Proteomes" id="UP000216207">
    <property type="component" value="Unassembled WGS sequence"/>
</dbReference>
<evidence type="ECO:0000259" key="4">
    <source>
        <dbReference type="Pfam" id="PF02576"/>
    </source>
</evidence>
<accession>A0A268P366</accession>